<name>A0AAN8VRZ0_9MAGN</name>
<feature type="region of interest" description="Disordered" evidence="1">
    <location>
        <begin position="113"/>
        <end position="133"/>
    </location>
</feature>
<sequence>MERKPKYHPFEEISSFNSTESGDARLTPAETSRPMIEVNSKATLMFFGLINDEVQENLALYIYFQVNNDEGLMKIPTSENNFVKVIIGLDMMEMLSELEVSGPGEIEFGIEELEDEDEDVDDGNDEDDGDDENYDEAKIHSWLQILWHKQHCCSHFLFFECIVSVGLCCHS</sequence>
<dbReference type="AlphaFoldDB" id="A0AAN8VRZ0"/>
<proteinExistence type="predicted"/>
<evidence type="ECO:0000313" key="2">
    <source>
        <dbReference type="EMBL" id="KAK6936769.1"/>
    </source>
</evidence>
<reference evidence="2 3" key="1">
    <citation type="submission" date="2023-12" db="EMBL/GenBank/DDBJ databases">
        <title>A high-quality genome assembly for Dillenia turbinata (Dilleniales).</title>
        <authorList>
            <person name="Chanderbali A."/>
        </authorList>
    </citation>
    <scope>NUCLEOTIDE SEQUENCE [LARGE SCALE GENOMIC DNA]</scope>
    <source>
        <strain evidence="2">LSX21</strain>
        <tissue evidence="2">Leaf</tissue>
    </source>
</reference>
<keyword evidence="3" id="KW-1185">Reference proteome</keyword>
<dbReference type="Proteomes" id="UP001370490">
    <property type="component" value="Unassembled WGS sequence"/>
</dbReference>
<comment type="caution">
    <text evidence="2">The sequence shown here is derived from an EMBL/GenBank/DDBJ whole genome shotgun (WGS) entry which is preliminary data.</text>
</comment>
<accession>A0AAN8VRZ0</accession>
<protein>
    <submittedName>
        <fullName evidence="2">Uncharacterized protein</fullName>
    </submittedName>
</protein>
<evidence type="ECO:0000313" key="3">
    <source>
        <dbReference type="Proteomes" id="UP001370490"/>
    </source>
</evidence>
<evidence type="ECO:0000256" key="1">
    <source>
        <dbReference type="SAM" id="MobiDB-lite"/>
    </source>
</evidence>
<dbReference type="EMBL" id="JBAMMX010000007">
    <property type="protein sequence ID" value="KAK6936769.1"/>
    <property type="molecule type" value="Genomic_DNA"/>
</dbReference>
<gene>
    <name evidence="2" type="ORF">RJ641_033799</name>
</gene>
<organism evidence="2 3">
    <name type="scientific">Dillenia turbinata</name>
    <dbReference type="NCBI Taxonomy" id="194707"/>
    <lineage>
        <taxon>Eukaryota</taxon>
        <taxon>Viridiplantae</taxon>
        <taxon>Streptophyta</taxon>
        <taxon>Embryophyta</taxon>
        <taxon>Tracheophyta</taxon>
        <taxon>Spermatophyta</taxon>
        <taxon>Magnoliopsida</taxon>
        <taxon>eudicotyledons</taxon>
        <taxon>Gunneridae</taxon>
        <taxon>Pentapetalae</taxon>
        <taxon>Dilleniales</taxon>
        <taxon>Dilleniaceae</taxon>
        <taxon>Dillenia</taxon>
    </lineage>
</organism>